<dbReference type="InterPro" id="IPR013078">
    <property type="entry name" value="His_Pase_superF_clade-1"/>
</dbReference>
<dbReference type="EMBL" id="RDOJ01000016">
    <property type="protein sequence ID" value="RLZ07784.1"/>
    <property type="molecule type" value="Genomic_DNA"/>
</dbReference>
<keyword evidence="3" id="KW-1185">Reference proteome</keyword>
<dbReference type="AlphaFoldDB" id="A0A3L9M939"/>
<evidence type="ECO:0000313" key="2">
    <source>
        <dbReference type="EMBL" id="RLZ07784.1"/>
    </source>
</evidence>
<dbReference type="InterPro" id="IPR029033">
    <property type="entry name" value="His_PPase_superfam"/>
</dbReference>
<evidence type="ECO:0000256" key="1">
    <source>
        <dbReference type="PIRSR" id="PIRSR613078-2"/>
    </source>
</evidence>
<dbReference type="OrthoDB" id="9810154at2"/>
<protein>
    <submittedName>
        <fullName evidence="2">Histidine phosphatase family protein</fullName>
    </submittedName>
</protein>
<comment type="caution">
    <text evidence="2">The sequence shown here is derived from an EMBL/GenBank/DDBJ whole genome shotgun (WGS) entry which is preliminary data.</text>
</comment>
<dbReference type="Proteomes" id="UP000275348">
    <property type="component" value="Unassembled WGS sequence"/>
</dbReference>
<dbReference type="RefSeq" id="WP_121935256.1">
    <property type="nucleotide sequence ID" value="NZ_RDOJ01000016.1"/>
</dbReference>
<reference evidence="2 3" key="1">
    <citation type="submission" date="2018-10" db="EMBL/GenBank/DDBJ databases">
        <authorList>
            <person name="Chen X."/>
        </authorList>
    </citation>
    <scope>NUCLEOTIDE SEQUENCE [LARGE SCALE GENOMIC DNA]</scope>
    <source>
        <strain evidence="2 3">YIM 102668</strain>
    </source>
</reference>
<dbReference type="Gene3D" id="3.40.50.1240">
    <property type="entry name" value="Phosphoglycerate mutase-like"/>
    <property type="match status" value="1"/>
</dbReference>
<dbReference type="CDD" id="cd07067">
    <property type="entry name" value="HP_PGM_like"/>
    <property type="match status" value="1"/>
</dbReference>
<evidence type="ECO:0000313" key="3">
    <source>
        <dbReference type="Proteomes" id="UP000275348"/>
    </source>
</evidence>
<gene>
    <name evidence="2" type="ORF">EAH69_10985</name>
</gene>
<dbReference type="Pfam" id="PF00300">
    <property type="entry name" value="His_Phos_1"/>
    <property type="match status" value="1"/>
</dbReference>
<dbReference type="SUPFAM" id="SSF53254">
    <property type="entry name" value="Phosphoglycerate mutase-like"/>
    <property type="match status" value="1"/>
</dbReference>
<organism evidence="2 3">
    <name type="scientific">Faecalibacter macacae</name>
    <dbReference type="NCBI Taxonomy" id="1859289"/>
    <lineage>
        <taxon>Bacteria</taxon>
        <taxon>Pseudomonadati</taxon>
        <taxon>Bacteroidota</taxon>
        <taxon>Flavobacteriia</taxon>
        <taxon>Flavobacteriales</taxon>
        <taxon>Weeksellaceae</taxon>
        <taxon>Faecalibacter</taxon>
    </lineage>
</organism>
<feature type="binding site" evidence="1">
    <location>
        <position position="58"/>
    </location>
    <ligand>
        <name>substrate</name>
    </ligand>
</feature>
<sequence>MKKLILFRHGKSRWDEGLSDQFRSINDKGIERTHLSAKKLADILDFEPKHVFSSVATRAKETAEITKKIVFPDTTIQFEKELYTFSHLVLKNWIKSADNALDHLIIFGHNPAFTDIAYDLGSEFILNIPTSGVVWIEFDTDDWSEIIKGTTKHVILPKEL</sequence>
<proteinExistence type="predicted"/>
<name>A0A3L9M939_9FLAO</name>
<accession>A0A3L9M939</accession>